<feature type="transmembrane region" description="Helical" evidence="1">
    <location>
        <begin position="64"/>
        <end position="85"/>
    </location>
</feature>
<feature type="transmembrane region" description="Helical" evidence="1">
    <location>
        <begin position="21"/>
        <end position="44"/>
    </location>
</feature>
<dbReference type="EMBL" id="JBHULI010000002">
    <property type="protein sequence ID" value="MFD2531243.1"/>
    <property type="molecule type" value="Genomic_DNA"/>
</dbReference>
<reference evidence="3" key="1">
    <citation type="journal article" date="2019" name="Int. J. Syst. Evol. Microbiol.">
        <title>The Global Catalogue of Microorganisms (GCM) 10K type strain sequencing project: providing services to taxonomists for standard genome sequencing and annotation.</title>
        <authorList>
            <consortium name="The Broad Institute Genomics Platform"/>
            <consortium name="The Broad Institute Genome Sequencing Center for Infectious Disease"/>
            <person name="Wu L."/>
            <person name="Ma J."/>
        </authorList>
    </citation>
    <scope>NUCLEOTIDE SEQUENCE [LARGE SCALE GENOMIC DNA]</scope>
    <source>
        <strain evidence="3">KCTC 52042</strain>
    </source>
</reference>
<name>A0ABW5JER3_9BACT</name>
<feature type="transmembrane region" description="Helical" evidence="1">
    <location>
        <begin position="105"/>
        <end position="129"/>
    </location>
</feature>
<evidence type="ECO:0000313" key="2">
    <source>
        <dbReference type="EMBL" id="MFD2531243.1"/>
    </source>
</evidence>
<keyword evidence="3" id="KW-1185">Reference proteome</keyword>
<evidence type="ECO:0000313" key="3">
    <source>
        <dbReference type="Proteomes" id="UP001597460"/>
    </source>
</evidence>
<dbReference type="RefSeq" id="WP_390297918.1">
    <property type="nucleotide sequence ID" value="NZ_JBHULI010000002.1"/>
</dbReference>
<accession>A0ABW5JER3</accession>
<keyword evidence="1" id="KW-0812">Transmembrane</keyword>
<sequence>MKKLKVFQNNCYTQASFQPSEYLMLLTVLILITAFLLNLFLPWWSIAIPGLIFGYFLNEKPLPSFGWGFLALFLLWGGQALYIHLANDAILSSRIAEMLSVGSPILVVLITGILGGFISGLATLTGSLVEETPREFS</sequence>
<comment type="caution">
    <text evidence="2">The sequence shown here is derived from an EMBL/GenBank/DDBJ whole genome shotgun (WGS) entry which is preliminary data.</text>
</comment>
<keyword evidence="1" id="KW-0472">Membrane</keyword>
<keyword evidence="1" id="KW-1133">Transmembrane helix</keyword>
<proteinExistence type="predicted"/>
<organism evidence="2 3">
    <name type="scientific">Gracilimonas halophila</name>
    <dbReference type="NCBI Taxonomy" id="1834464"/>
    <lineage>
        <taxon>Bacteria</taxon>
        <taxon>Pseudomonadati</taxon>
        <taxon>Balneolota</taxon>
        <taxon>Balneolia</taxon>
        <taxon>Balneolales</taxon>
        <taxon>Balneolaceae</taxon>
        <taxon>Gracilimonas</taxon>
    </lineage>
</organism>
<gene>
    <name evidence="2" type="ORF">ACFSVN_02150</name>
</gene>
<dbReference type="Proteomes" id="UP001597460">
    <property type="component" value="Unassembled WGS sequence"/>
</dbReference>
<evidence type="ECO:0000256" key="1">
    <source>
        <dbReference type="SAM" id="Phobius"/>
    </source>
</evidence>
<protein>
    <submittedName>
        <fullName evidence="2">Uncharacterized protein</fullName>
    </submittedName>
</protein>